<gene>
    <name evidence="3" type="ORF">GCM10010420_10510</name>
</gene>
<dbReference type="InterPro" id="IPR036265">
    <property type="entry name" value="HIT-like_sf"/>
</dbReference>
<sequence length="125" mass="13004">MAGEPQADCLFCKIVAGEVPATVVRESETTLAFRDINPQAPTHVLVIPKAHYPDAASLAAAAPGLAADVLREAGEVAAQEKITAEEDVPSKGYRIVFNTGSGAGQTVWHAHAHVLGGRGLNWPPG</sequence>
<dbReference type="CDD" id="cd01276">
    <property type="entry name" value="PKCI_related"/>
    <property type="match status" value="1"/>
</dbReference>
<dbReference type="Pfam" id="PF01230">
    <property type="entry name" value="HIT"/>
    <property type="match status" value="1"/>
</dbReference>
<reference evidence="3 4" key="1">
    <citation type="journal article" date="2019" name="Int. J. Syst. Evol. Microbiol.">
        <title>The Global Catalogue of Microorganisms (GCM) 10K type strain sequencing project: providing services to taxonomists for standard genome sequencing and annotation.</title>
        <authorList>
            <consortium name="The Broad Institute Genomics Platform"/>
            <consortium name="The Broad Institute Genome Sequencing Center for Infectious Disease"/>
            <person name="Wu L."/>
            <person name="Ma J."/>
        </authorList>
    </citation>
    <scope>NUCLEOTIDE SEQUENCE [LARGE SCALE GENOMIC DNA]</scope>
    <source>
        <strain evidence="3 4">JCM 6921</strain>
    </source>
</reference>
<protein>
    <submittedName>
        <fullName evidence="3">Histidine triad nucleotide-binding protein</fullName>
    </submittedName>
</protein>
<dbReference type="EMBL" id="BAAATJ010000003">
    <property type="protein sequence ID" value="GAA2388941.1"/>
    <property type="molecule type" value="Genomic_DNA"/>
</dbReference>
<comment type="caution">
    <text evidence="3">The sequence shown here is derived from an EMBL/GenBank/DDBJ whole genome shotgun (WGS) entry which is preliminary data.</text>
</comment>
<evidence type="ECO:0000313" key="3">
    <source>
        <dbReference type="EMBL" id="GAA2388941.1"/>
    </source>
</evidence>
<name>A0ABN3HWJ7_9ACTN</name>
<dbReference type="Gene3D" id="3.30.428.10">
    <property type="entry name" value="HIT-like"/>
    <property type="match status" value="1"/>
</dbReference>
<evidence type="ECO:0000259" key="2">
    <source>
        <dbReference type="PROSITE" id="PS51084"/>
    </source>
</evidence>
<dbReference type="InterPro" id="IPR011146">
    <property type="entry name" value="HIT-like"/>
</dbReference>
<dbReference type="RefSeq" id="WP_344629654.1">
    <property type="nucleotide sequence ID" value="NZ_BAAATJ010000003.1"/>
</dbReference>
<dbReference type="Proteomes" id="UP001500058">
    <property type="component" value="Unassembled WGS sequence"/>
</dbReference>
<feature type="domain" description="HIT" evidence="2">
    <location>
        <begin position="10"/>
        <end position="125"/>
    </location>
</feature>
<accession>A0ABN3HWJ7</accession>
<feature type="short sequence motif" description="Histidine triad motif" evidence="1">
    <location>
        <begin position="109"/>
        <end position="113"/>
    </location>
</feature>
<keyword evidence="4" id="KW-1185">Reference proteome</keyword>
<proteinExistence type="predicted"/>
<dbReference type="PROSITE" id="PS51084">
    <property type="entry name" value="HIT_2"/>
    <property type="match status" value="1"/>
</dbReference>
<dbReference type="PRINTS" id="PR00332">
    <property type="entry name" value="HISTRIAD"/>
</dbReference>
<evidence type="ECO:0000313" key="4">
    <source>
        <dbReference type="Proteomes" id="UP001500058"/>
    </source>
</evidence>
<organism evidence="3 4">
    <name type="scientific">Streptomyces glaucosporus</name>
    <dbReference type="NCBI Taxonomy" id="284044"/>
    <lineage>
        <taxon>Bacteria</taxon>
        <taxon>Bacillati</taxon>
        <taxon>Actinomycetota</taxon>
        <taxon>Actinomycetes</taxon>
        <taxon>Kitasatosporales</taxon>
        <taxon>Streptomycetaceae</taxon>
        <taxon>Streptomyces</taxon>
    </lineage>
</organism>
<dbReference type="InterPro" id="IPR001310">
    <property type="entry name" value="Histidine_triad_HIT"/>
</dbReference>
<dbReference type="PANTHER" id="PTHR23089">
    <property type="entry name" value="HISTIDINE TRIAD HIT PROTEIN"/>
    <property type="match status" value="1"/>
</dbReference>
<evidence type="ECO:0000256" key="1">
    <source>
        <dbReference type="PROSITE-ProRule" id="PRU00464"/>
    </source>
</evidence>
<dbReference type="SUPFAM" id="SSF54197">
    <property type="entry name" value="HIT-like"/>
    <property type="match status" value="1"/>
</dbReference>